<dbReference type="OrthoDB" id="5229017at2759"/>
<feature type="compositionally biased region" description="Polar residues" evidence="1">
    <location>
        <begin position="677"/>
        <end position="687"/>
    </location>
</feature>
<feature type="compositionally biased region" description="Polar residues" evidence="1">
    <location>
        <begin position="1770"/>
        <end position="1779"/>
    </location>
</feature>
<evidence type="ECO:0000313" key="3">
    <source>
        <dbReference type="Proteomes" id="UP000070700"/>
    </source>
</evidence>
<evidence type="ECO:0000256" key="1">
    <source>
        <dbReference type="SAM" id="MobiDB-lite"/>
    </source>
</evidence>
<evidence type="ECO:0000313" key="2">
    <source>
        <dbReference type="EMBL" id="KUJ23113.1"/>
    </source>
</evidence>
<feature type="compositionally biased region" description="Basic and acidic residues" evidence="1">
    <location>
        <begin position="1160"/>
        <end position="1173"/>
    </location>
</feature>
<feature type="region of interest" description="Disordered" evidence="1">
    <location>
        <begin position="779"/>
        <end position="808"/>
    </location>
</feature>
<organism evidence="2 3">
    <name type="scientific">Mollisia scopiformis</name>
    <name type="common">Conifer needle endophyte fungus</name>
    <name type="synonym">Phialocephala scopiformis</name>
    <dbReference type="NCBI Taxonomy" id="149040"/>
    <lineage>
        <taxon>Eukaryota</taxon>
        <taxon>Fungi</taxon>
        <taxon>Dikarya</taxon>
        <taxon>Ascomycota</taxon>
        <taxon>Pezizomycotina</taxon>
        <taxon>Leotiomycetes</taxon>
        <taxon>Helotiales</taxon>
        <taxon>Mollisiaceae</taxon>
        <taxon>Mollisia</taxon>
    </lineage>
</organism>
<feature type="region of interest" description="Disordered" evidence="1">
    <location>
        <begin position="119"/>
        <end position="144"/>
    </location>
</feature>
<reference evidence="2 3" key="1">
    <citation type="submission" date="2015-10" db="EMBL/GenBank/DDBJ databases">
        <title>Full genome of DAOMC 229536 Phialocephala scopiformis, a fungal endophyte of spruce producing the potent anti-insectan compound rugulosin.</title>
        <authorList>
            <consortium name="DOE Joint Genome Institute"/>
            <person name="Walker A.K."/>
            <person name="Frasz S.L."/>
            <person name="Seifert K.A."/>
            <person name="Miller J.D."/>
            <person name="Mondo S.J."/>
            <person name="Labutti K."/>
            <person name="Lipzen A."/>
            <person name="Dockter R."/>
            <person name="Kennedy M."/>
            <person name="Grigoriev I.V."/>
            <person name="Spatafora J.W."/>
        </authorList>
    </citation>
    <scope>NUCLEOTIDE SEQUENCE [LARGE SCALE GENOMIC DNA]</scope>
    <source>
        <strain evidence="2 3">CBS 120377</strain>
    </source>
</reference>
<feature type="compositionally biased region" description="Basic and acidic residues" evidence="1">
    <location>
        <begin position="1491"/>
        <end position="1501"/>
    </location>
</feature>
<feature type="region of interest" description="Disordered" evidence="1">
    <location>
        <begin position="1751"/>
        <end position="1794"/>
    </location>
</feature>
<protein>
    <submittedName>
        <fullName evidence="2">Uncharacterized protein</fullName>
    </submittedName>
</protein>
<feature type="region of interest" description="Disordered" evidence="1">
    <location>
        <begin position="1092"/>
        <end position="1208"/>
    </location>
</feature>
<dbReference type="GeneID" id="28815273"/>
<feature type="compositionally biased region" description="Polar residues" evidence="1">
    <location>
        <begin position="1174"/>
        <end position="1187"/>
    </location>
</feature>
<name>A0A194XSD9_MOLSC</name>
<feature type="compositionally biased region" description="Polar residues" evidence="1">
    <location>
        <begin position="1115"/>
        <end position="1154"/>
    </location>
</feature>
<feature type="region of interest" description="Disordered" evidence="1">
    <location>
        <begin position="1371"/>
        <end position="1555"/>
    </location>
</feature>
<feature type="compositionally biased region" description="Low complexity" evidence="1">
    <location>
        <begin position="727"/>
        <end position="748"/>
    </location>
</feature>
<proteinExistence type="predicted"/>
<feature type="compositionally biased region" description="Basic and acidic residues" evidence="1">
    <location>
        <begin position="749"/>
        <end position="759"/>
    </location>
</feature>
<feature type="region of interest" description="Disordered" evidence="1">
    <location>
        <begin position="719"/>
        <end position="766"/>
    </location>
</feature>
<feature type="compositionally biased region" description="Basic and acidic residues" evidence="1">
    <location>
        <begin position="1454"/>
        <end position="1471"/>
    </location>
</feature>
<feature type="region of interest" description="Disordered" evidence="1">
    <location>
        <begin position="501"/>
        <end position="527"/>
    </location>
</feature>
<accession>A0A194XSD9</accession>
<dbReference type="InParanoid" id="A0A194XSD9"/>
<feature type="region of interest" description="Disordered" evidence="1">
    <location>
        <begin position="666"/>
        <end position="706"/>
    </location>
</feature>
<feature type="compositionally biased region" description="Basic residues" evidence="1">
    <location>
        <begin position="1511"/>
        <end position="1520"/>
    </location>
</feature>
<feature type="region of interest" description="Disordered" evidence="1">
    <location>
        <begin position="469"/>
        <end position="489"/>
    </location>
</feature>
<feature type="compositionally biased region" description="Basic and acidic residues" evidence="1">
    <location>
        <begin position="1384"/>
        <end position="1399"/>
    </location>
</feature>
<feature type="region of interest" description="Disordered" evidence="1">
    <location>
        <begin position="1315"/>
        <end position="1344"/>
    </location>
</feature>
<feature type="compositionally biased region" description="Basic and acidic residues" evidence="1">
    <location>
        <begin position="1432"/>
        <end position="1446"/>
    </location>
</feature>
<feature type="compositionally biased region" description="Polar residues" evidence="1">
    <location>
        <begin position="694"/>
        <end position="706"/>
    </location>
</feature>
<feature type="region of interest" description="Disordered" evidence="1">
    <location>
        <begin position="827"/>
        <end position="863"/>
    </location>
</feature>
<keyword evidence="3" id="KW-1185">Reference proteome</keyword>
<feature type="compositionally biased region" description="Polar residues" evidence="1">
    <location>
        <begin position="469"/>
        <end position="488"/>
    </location>
</feature>
<gene>
    <name evidence="2" type="ORF">LY89DRAFT_167594</name>
</gene>
<feature type="compositionally biased region" description="Polar residues" evidence="1">
    <location>
        <begin position="120"/>
        <end position="142"/>
    </location>
</feature>
<dbReference type="Proteomes" id="UP000070700">
    <property type="component" value="Unassembled WGS sequence"/>
</dbReference>
<dbReference type="RefSeq" id="XP_018077468.1">
    <property type="nucleotide sequence ID" value="XM_018205547.1"/>
</dbReference>
<feature type="compositionally biased region" description="Basic and acidic residues" evidence="1">
    <location>
        <begin position="501"/>
        <end position="521"/>
    </location>
</feature>
<dbReference type="KEGG" id="psco:LY89DRAFT_167594"/>
<feature type="compositionally biased region" description="Basic and acidic residues" evidence="1">
    <location>
        <begin position="1751"/>
        <end position="1769"/>
    </location>
</feature>
<dbReference type="EMBL" id="KQ947405">
    <property type="protein sequence ID" value="KUJ23113.1"/>
    <property type="molecule type" value="Genomic_DNA"/>
</dbReference>
<sequence>MNVPGQAQQAEWDEDKCRNYIIRTLDWIPRNFGYQDGLYFLHTHLQLAFGDENGHLATGVLEELIELDGIPPFPEALFQRWKYAYRRRNEVLELPHTPPTRTINRPVVPTQRAIEHRLLTSPQTEHGNRTTNSRASRLSPSPTRLLETRGDHARAIEYTSYVSRKGKKPRILSAPTQEEVQKMLDDPQFGRGGRIQSMRYVHTPVTNNTASEGQLSPGALIYNTSKTSIPPKSENLVTREHTQLAVQSNCGFLKDLVDYLRKAARSGPASAQSQSTQEVEEDELNFQKYIREIFRAENATPPFDFQKHLEEMHWPSEVEIPNANFARKYRLVPPGQSLPIEVLNGSRQWTLNEEETKTLNRLWQQARREMNELSDGEERVTGRLCQRFFQFYADRYNAPLTTSLFHDSGLDFAWGNKSMEGWYESEPSLASIVAHDTPYETQSDLSYHTRGNNRRKGNLAVNITRNWQLGSRGTSEGPSNWHSAQSHPSLDDFRNELLNEEKTSTTDSRSVREEASKEGLNQRRHLRSDSGSLEDLFRRSLVESHLQNSLQEVALDSGSLEGQFRHSLVESQRQHALQEVASDSGSLEDLFRHSLVESQPQNSLQEVPSDSSSLRIPLPNTIPDSHLLGNQDLNSRHLLCLPRTTYLQSHPQSTDQDDSAELFILPRTTYDPGTPRPETNTWSNSDNMGRLSSLFKTDNVGGSQSRSWKKWLPWSRKTDEESRVDSPTRSPSWSSSSLSVTSPATPAPRESRKSGDPRKAGSSAIETWRQEVSVNTRGIETYTPTGTPAKFKSPSYSRDRRTSTSSGATWVTETASVIQWSPTSVTARVPAPPARTTPRSRPADFDSMYDASPVGSEAGEETAPVASTRFGPYVVPSIPRGVFEPRGNTTFSISEDPFTGATVASARVEIPPGSFSARGPSHKSPRAHLLIPRTRRVARNGILEIQPVRNQVPDTPTRGLRNVARIGSARAGDVQGNPNGRLEIQPVRTQEPDTPTRGLRNVARIGTTRSGDRAGGGQENPNNISRVLQWREKRMGLDGASDDFGDFGDFAGFGEFCSPLANVDNGNHNHNTISQDNGYEITICSNVNTTNSKMDANRKSASSSNSANPPPLRINKQSKQVRIAESQQQLSDTSPHKQSTIFPPRTSSMRNTGDSPVADSVRRREAAHIRQHSDATSGRPSPLSSYSYRGHYLSDASGSRPSTEETARSTLSSFKGHYISGSTDIIGNFVPIDSQAMAAPTAAPQANCNRGNLDALGQVKISSNPYQFEPDTPLPARHHSHQTTFTDFISYPHDSELAPSPQVFYLKKSPSTGNAIYNGRKPTPMVPLSSKPGARGLQRCESSPNVSSPAVFKVQYQRSASPDLAARFGEIVDPTTPIRRGRSPPREERRGRSCEEDRTPVPANNQRYFGELRSESPFRAPTANEHIQSYLRESRPESPLRVRTSNDHIQSYMREPRPESPFRTPSRDVADHYGASPSTTSRYGPRSPTKTLRDVVEHDEVSLDSPDLTRSPKKRSRSPMKKMFGEHGWLGRSPAEAPENIRQNQKAAAASGKEKMSMMGKLKTKLGEFAEKADLSPIGRGRNSNDTPAKISVLSVSLGPPEQARILMEVELMLVHTANSFLMNQFSQGRMAVDSIKKTVDAWKARGRPTVIEFMYDQSTQRDLVAINQQNFRFHGERAGDSVRINSMLYSWKLVASQMSIRTFCDADTIILKLLFDIESILELLGARDPLLTRLQQIRATANERMRLARLKKERDSTQDVPMGRERTWHSNSAESSDGPSIRESMDDPYGGLKLVPDTYRGFN</sequence>